<dbReference type="AlphaFoldDB" id="A0A5B8SW37"/>
<gene>
    <name evidence="7" type="ORF">FGL86_08635</name>
</gene>
<dbReference type="PROSITE" id="PS50983">
    <property type="entry name" value="FE_B12_PBP"/>
    <property type="match status" value="1"/>
</dbReference>
<organism evidence="7 8">
    <name type="scientific">Pistricoccus aurantiacus</name>
    <dbReference type="NCBI Taxonomy" id="1883414"/>
    <lineage>
        <taxon>Bacteria</taxon>
        <taxon>Pseudomonadati</taxon>
        <taxon>Pseudomonadota</taxon>
        <taxon>Gammaproteobacteria</taxon>
        <taxon>Oceanospirillales</taxon>
        <taxon>Halomonadaceae</taxon>
        <taxon>Pistricoccus</taxon>
    </lineage>
</organism>
<dbReference type="SUPFAM" id="SSF53807">
    <property type="entry name" value="Helical backbone' metal receptor"/>
    <property type="match status" value="1"/>
</dbReference>
<sequence length="295" mass="32485">MACARILFPLRLGLAWLVFLTLLSSGPALAKPRIATLDWALAETLLGIGVTPLAMASPNIYNAWVGEPRAPQGVQDIGLRNQPNLEQLAALEPDVILMSPRFSSLEPRLSRIAPVHQLGLYNTEQDVWPTLLALTRRLGEISDSPQSAETLIDDTRALFATWRKRLAPYRDTPLLIVQFSDDRHLRVFGDHGLFQVALDSLGLTNAWQGDTNAYGFALIDLQELATIEARIVIVEPLPMGVEPALAHSGLWRRLIARNPHGVGTLPETWSFGALPSLQRFTRLLGRLLTKGADDA</sequence>
<keyword evidence="5" id="KW-0732">Signal</keyword>
<dbReference type="PANTHER" id="PTHR30532">
    <property type="entry name" value="IRON III DICITRATE-BINDING PERIPLASMIC PROTEIN"/>
    <property type="match status" value="1"/>
</dbReference>
<dbReference type="PANTHER" id="PTHR30532:SF1">
    <property type="entry name" value="IRON(3+)-HYDROXAMATE-BINDING PROTEIN FHUD"/>
    <property type="match status" value="1"/>
</dbReference>
<dbReference type="Proteomes" id="UP000321272">
    <property type="component" value="Chromosome"/>
</dbReference>
<dbReference type="CDD" id="cd01146">
    <property type="entry name" value="FhuD"/>
    <property type="match status" value="1"/>
</dbReference>
<evidence type="ECO:0000313" key="8">
    <source>
        <dbReference type="Proteomes" id="UP000321272"/>
    </source>
</evidence>
<accession>A0A5B8SW37</accession>
<evidence type="ECO:0000256" key="4">
    <source>
        <dbReference type="ARBA" id="ARBA00022496"/>
    </source>
</evidence>
<proteinExistence type="inferred from homology"/>
<comment type="similarity">
    <text evidence="2">Belongs to the bacterial solute-binding protein 8 family.</text>
</comment>
<dbReference type="GO" id="GO:1901678">
    <property type="term" value="P:iron coordination entity transport"/>
    <property type="evidence" value="ECO:0007669"/>
    <property type="project" value="UniProtKB-ARBA"/>
</dbReference>
<evidence type="ECO:0000313" key="7">
    <source>
        <dbReference type="EMBL" id="QEA39133.1"/>
    </source>
</evidence>
<reference evidence="7 8" key="1">
    <citation type="submission" date="2019-06" db="EMBL/GenBank/DDBJ databases">
        <title>Genome analyses of bacteria isolated from kimchi.</title>
        <authorList>
            <person name="Lee S."/>
            <person name="Ahn S."/>
            <person name="Roh S."/>
        </authorList>
    </citation>
    <scope>NUCLEOTIDE SEQUENCE [LARGE SCALE GENOMIC DNA]</scope>
    <source>
        <strain evidence="7 8">CBA4606</strain>
    </source>
</reference>
<keyword evidence="8" id="KW-1185">Reference proteome</keyword>
<protein>
    <submittedName>
        <fullName evidence="7">Iron-siderophore ABC transporter substrate-binding protein</fullName>
    </submittedName>
</protein>
<dbReference type="InterPro" id="IPR051313">
    <property type="entry name" value="Bact_iron-sidero_bind"/>
</dbReference>
<dbReference type="OrthoDB" id="6160519at2"/>
<evidence type="ECO:0000256" key="5">
    <source>
        <dbReference type="ARBA" id="ARBA00022729"/>
    </source>
</evidence>
<dbReference type="RefSeq" id="WP_147184188.1">
    <property type="nucleotide sequence ID" value="NZ_CP042382.1"/>
</dbReference>
<comment type="subcellular location">
    <subcellularLocation>
        <location evidence="1">Cell envelope</location>
    </subcellularLocation>
</comment>
<feature type="domain" description="Fe/B12 periplasmic-binding" evidence="6">
    <location>
        <begin position="33"/>
        <end position="292"/>
    </location>
</feature>
<evidence type="ECO:0000256" key="3">
    <source>
        <dbReference type="ARBA" id="ARBA00022448"/>
    </source>
</evidence>
<dbReference type="GO" id="GO:0030288">
    <property type="term" value="C:outer membrane-bounded periplasmic space"/>
    <property type="evidence" value="ECO:0007669"/>
    <property type="project" value="TreeGrafter"/>
</dbReference>
<evidence type="ECO:0000259" key="6">
    <source>
        <dbReference type="PROSITE" id="PS50983"/>
    </source>
</evidence>
<evidence type="ECO:0000256" key="1">
    <source>
        <dbReference type="ARBA" id="ARBA00004196"/>
    </source>
</evidence>
<evidence type="ECO:0000256" key="2">
    <source>
        <dbReference type="ARBA" id="ARBA00008814"/>
    </source>
</evidence>
<name>A0A5B8SW37_9GAMM</name>
<keyword evidence="4" id="KW-0408">Iron</keyword>
<dbReference type="Gene3D" id="3.40.50.1980">
    <property type="entry name" value="Nitrogenase molybdenum iron protein domain"/>
    <property type="match status" value="2"/>
</dbReference>
<dbReference type="EMBL" id="CP042382">
    <property type="protein sequence ID" value="QEA39133.1"/>
    <property type="molecule type" value="Genomic_DNA"/>
</dbReference>
<dbReference type="InterPro" id="IPR002491">
    <property type="entry name" value="ABC_transptr_periplasmic_BD"/>
</dbReference>
<keyword evidence="3" id="KW-0813">Transport</keyword>
<dbReference type="PRINTS" id="PR01715">
    <property type="entry name" value="FERRIBNDNGPP"/>
</dbReference>
<dbReference type="KEGG" id="paur:FGL86_08635"/>
<keyword evidence="4" id="KW-0406">Ion transport</keyword>
<keyword evidence="4" id="KW-0410">Iron transport</keyword>
<dbReference type="Pfam" id="PF01497">
    <property type="entry name" value="Peripla_BP_2"/>
    <property type="match status" value="1"/>
</dbReference>